<dbReference type="RefSeq" id="WP_013559975.1">
    <property type="nucleotide sequence ID" value="NC_014960.1"/>
</dbReference>
<accession>E8N579</accession>
<protein>
    <submittedName>
        <fullName evidence="2">Uncharacterized protein</fullName>
    </submittedName>
</protein>
<dbReference type="EMBL" id="AP012029">
    <property type="protein sequence ID" value="BAJ63593.1"/>
    <property type="molecule type" value="Genomic_DNA"/>
</dbReference>
<dbReference type="HOGENOM" id="CLU_1529506_0_0_0"/>
<proteinExistence type="predicted"/>
<reference evidence="2 3" key="1">
    <citation type="submission" date="2010-12" db="EMBL/GenBank/DDBJ databases">
        <title>Whole genome sequence of Anaerolinea thermophila UNI-1.</title>
        <authorList>
            <person name="Narita-Yamada S."/>
            <person name="Kishi E."/>
            <person name="Watanabe Y."/>
            <person name="Takasaki K."/>
            <person name="Ankai A."/>
            <person name="Oguchi A."/>
            <person name="Fukui S."/>
            <person name="Takahashi M."/>
            <person name="Yashiro I."/>
            <person name="Hosoyama A."/>
            <person name="Sekiguchi Y."/>
            <person name="Hanada S."/>
            <person name="Fujita N."/>
        </authorList>
    </citation>
    <scope>NUCLEOTIDE SEQUENCE [LARGE SCALE GENOMIC DNA]</scope>
    <source>
        <strain evidence="3">DSM 14523 / JCM 11388 / NBRC 100420 / UNI-1</strain>
    </source>
</reference>
<dbReference type="AlphaFoldDB" id="E8N579"/>
<keyword evidence="1" id="KW-0472">Membrane</keyword>
<evidence type="ECO:0000256" key="1">
    <source>
        <dbReference type="SAM" id="Phobius"/>
    </source>
</evidence>
<dbReference type="KEGG" id="atm:ANT_15650"/>
<dbReference type="OrthoDB" id="9968050at2"/>
<evidence type="ECO:0000313" key="3">
    <source>
        <dbReference type="Proteomes" id="UP000008922"/>
    </source>
</evidence>
<evidence type="ECO:0000313" key="2">
    <source>
        <dbReference type="EMBL" id="BAJ63593.1"/>
    </source>
</evidence>
<name>E8N579_ANATU</name>
<keyword evidence="1" id="KW-1133">Transmembrane helix</keyword>
<gene>
    <name evidence="2" type="ordered locus">ANT_15650</name>
</gene>
<organism evidence="2 3">
    <name type="scientific">Anaerolinea thermophila (strain DSM 14523 / JCM 11388 / NBRC 100420 / UNI-1)</name>
    <dbReference type="NCBI Taxonomy" id="926569"/>
    <lineage>
        <taxon>Bacteria</taxon>
        <taxon>Bacillati</taxon>
        <taxon>Chloroflexota</taxon>
        <taxon>Anaerolineae</taxon>
        <taxon>Anaerolineales</taxon>
        <taxon>Anaerolineaceae</taxon>
        <taxon>Anaerolinea</taxon>
    </lineage>
</organism>
<dbReference type="Proteomes" id="UP000008922">
    <property type="component" value="Chromosome"/>
</dbReference>
<dbReference type="InParanoid" id="E8N579"/>
<keyword evidence="1" id="KW-0812">Transmembrane</keyword>
<dbReference type="STRING" id="926569.ANT_15650"/>
<feature type="transmembrane region" description="Helical" evidence="1">
    <location>
        <begin position="150"/>
        <end position="170"/>
    </location>
</feature>
<keyword evidence="3" id="KW-1185">Reference proteome</keyword>
<sequence length="175" mass="18488">MSENQAQEKTGVSPIEVHGVEKRVIGDRVIIRQGVVQSLEANEVTIRQGATLISKATNISVSNSSVAISHSQEASFSSSKSGITIVNGNANFDQSGAKVLLVNGNASLDQSGNILLAAKEVQGTNINTVFFFGKNVHGNVQTAFGAKESILFGLIAGFVSGTFLVLYKLFFGKKQ</sequence>